<dbReference type="Pfam" id="PF00300">
    <property type="entry name" value="His_Phos_1"/>
    <property type="match status" value="1"/>
</dbReference>
<dbReference type="SMART" id="SM00855">
    <property type="entry name" value="PGAM"/>
    <property type="match status" value="1"/>
</dbReference>
<dbReference type="GeneID" id="87819345"/>
<reference evidence="1" key="1">
    <citation type="journal article" date="2023" name="Mol. Phylogenet. Evol.">
        <title>Genome-scale phylogeny and comparative genomics of the fungal order Sordariales.</title>
        <authorList>
            <person name="Hensen N."/>
            <person name="Bonometti L."/>
            <person name="Westerberg I."/>
            <person name="Brannstrom I.O."/>
            <person name="Guillou S."/>
            <person name="Cros-Aarteil S."/>
            <person name="Calhoun S."/>
            <person name="Haridas S."/>
            <person name="Kuo A."/>
            <person name="Mondo S."/>
            <person name="Pangilinan J."/>
            <person name="Riley R."/>
            <person name="LaButti K."/>
            <person name="Andreopoulos B."/>
            <person name="Lipzen A."/>
            <person name="Chen C."/>
            <person name="Yan M."/>
            <person name="Daum C."/>
            <person name="Ng V."/>
            <person name="Clum A."/>
            <person name="Steindorff A."/>
            <person name="Ohm R.A."/>
            <person name="Martin F."/>
            <person name="Silar P."/>
            <person name="Natvig D.O."/>
            <person name="Lalanne C."/>
            <person name="Gautier V."/>
            <person name="Ament-Velasquez S.L."/>
            <person name="Kruys A."/>
            <person name="Hutchinson M.I."/>
            <person name="Powell A.J."/>
            <person name="Barry K."/>
            <person name="Miller A.N."/>
            <person name="Grigoriev I.V."/>
            <person name="Debuchy R."/>
            <person name="Gladieux P."/>
            <person name="Hiltunen Thoren M."/>
            <person name="Johannesson H."/>
        </authorList>
    </citation>
    <scope>NUCLEOTIDE SEQUENCE</scope>
    <source>
        <strain evidence="1">CBS 141.50</strain>
    </source>
</reference>
<name>A0AAN6VAN4_9PEZI</name>
<dbReference type="InterPro" id="IPR029033">
    <property type="entry name" value="His_PPase_superfam"/>
</dbReference>
<dbReference type="Gene3D" id="3.40.50.1240">
    <property type="entry name" value="Phosphoglycerate mutase-like"/>
    <property type="match status" value="1"/>
</dbReference>
<dbReference type="EMBL" id="MU853556">
    <property type="protein sequence ID" value="KAK4147446.1"/>
    <property type="molecule type" value="Genomic_DNA"/>
</dbReference>
<accession>A0AAN6VAN4</accession>
<dbReference type="GO" id="GO:0016791">
    <property type="term" value="F:phosphatase activity"/>
    <property type="evidence" value="ECO:0007669"/>
    <property type="project" value="TreeGrafter"/>
</dbReference>
<proteinExistence type="predicted"/>
<evidence type="ECO:0000313" key="1">
    <source>
        <dbReference type="EMBL" id="KAK4147446.1"/>
    </source>
</evidence>
<dbReference type="CDD" id="cd07067">
    <property type="entry name" value="HP_PGM_like"/>
    <property type="match status" value="1"/>
</dbReference>
<evidence type="ECO:0000313" key="2">
    <source>
        <dbReference type="Proteomes" id="UP001302676"/>
    </source>
</evidence>
<keyword evidence="2" id="KW-1185">Reference proteome</keyword>
<dbReference type="PANTHER" id="PTHR48100">
    <property type="entry name" value="BROAD-SPECIFICITY PHOSPHATASE YOR283W-RELATED"/>
    <property type="match status" value="1"/>
</dbReference>
<dbReference type="RefSeq" id="XP_062640817.1">
    <property type="nucleotide sequence ID" value="XM_062782732.1"/>
</dbReference>
<dbReference type="PANTHER" id="PTHR48100:SF54">
    <property type="entry name" value="PHOSPHATASE SPAC5H10.03-RELATED"/>
    <property type="match status" value="1"/>
</dbReference>
<reference evidence="1" key="2">
    <citation type="submission" date="2023-05" db="EMBL/GenBank/DDBJ databases">
        <authorList>
            <consortium name="Lawrence Berkeley National Laboratory"/>
            <person name="Steindorff A."/>
            <person name="Hensen N."/>
            <person name="Bonometti L."/>
            <person name="Westerberg I."/>
            <person name="Brannstrom I.O."/>
            <person name="Guillou S."/>
            <person name="Cros-Aarteil S."/>
            <person name="Calhoun S."/>
            <person name="Haridas S."/>
            <person name="Kuo A."/>
            <person name="Mondo S."/>
            <person name="Pangilinan J."/>
            <person name="Riley R."/>
            <person name="Labutti K."/>
            <person name="Andreopoulos B."/>
            <person name="Lipzen A."/>
            <person name="Chen C."/>
            <person name="Yanf M."/>
            <person name="Daum C."/>
            <person name="Ng V."/>
            <person name="Clum A."/>
            <person name="Ohm R."/>
            <person name="Martin F."/>
            <person name="Silar P."/>
            <person name="Natvig D."/>
            <person name="Lalanne C."/>
            <person name="Gautier V."/>
            <person name="Ament-Velasquez S.L."/>
            <person name="Kruys A."/>
            <person name="Hutchinson M.I."/>
            <person name="Powell A.J."/>
            <person name="Barry K."/>
            <person name="Miller A.N."/>
            <person name="Grigoriev I.V."/>
            <person name="Debuchy R."/>
            <person name="Gladieux P."/>
            <person name="Thoren M.H."/>
            <person name="Johannesson H."/>
        </authorList>
    </citation>
    <scope>NUCLEOTIDE SEQUENCE</scope>
    <source>
        <strain evidence="1">CBS 141.50</strain>
    </source>
</reference>
<protein>
    <submittedName>
        <fullName evidence="1">Histidine phosphatase superfamily</fullName>
    </submittedName>
</protein>
<dbReference type="InterPro" id="IPR050275">
    <property type="entry name" value="PGM_Phosphatase"/>
</dbReference>
<dbReference type="GO" id="GO:0005737">
    <property type="term" value="C:cytoplasm"/>
    <property type="evidence" value="ECO:0007669"/>
    <property type="project" value="TreeGrafter"/>
</dbReference>
<comment type="caution">
    <text evidence="1">The sequence shown here is derived from an EMBL/GenBank/DDBJ whole genome shotgun (WGS) entry which is preliminary data.</text>
</comment>
<gene>
    <name evidence="1" type="ORF">C8A04DRAFT_34154</name>
</gene>
<dbReference type="SUPFAM" id="SSF53254">
    <property type="entry name" value="Phosphoglycerate mutase-like"/>
    <property type="match status" value="1"/>
</dbReference>
<dbReference type="AlphaFoldDB" id="A0AAN6VAN4"/>
<sequence length="281" mass="31234">MPTYIHFVRHAQGLHNLTAANHVLPDPDLTPLGREQCAALAASFPHQHLITHLVASPLRRTLYTCLLSFEPALARLPADTTKVVAVPELQEISPWACDTGSDRGVLEGEFGPTAKAAGEGQERAKQVDLGLVVDGWNEKLSLDSPWAPVMERLEARARTARVWLRELGREFEKKNPGVDAHVAVVTHGGILHFLTQDYDGMDPQTGTGWTNTEWRTYQFANPDETDDNGEAKLKETADSWSRRRGSTTALTETEQLELRVVVKYHLVKEWGENGEKATLTK</sequence>
<organism evidence="1 2">
    <name type="scientific">Dichotomopilus funicola</name>
    <dbReference type="NCBI Taxonomy" id="1934379"/>
    <lineage>
        <taxon>Eukaryota</taxon>
        <taxon>Fungi</taxon>
        <taxon>Dikarya</taxon>
        <taxon>Ascomycota</taxon>
        <taxon>Pezizomycotina</taxon>
        <taxon>Sordariomycetes</taxon>
        <taxon>Sordariomycetidae</taxon>
        <taxon>Sordariales</taxon>
        <taxon>Chaetomiaceae</taxon>
        <taxon>Dichotomopilus</taxon>
    </lineage>
</organism>
<dbReference type="Proteomes" id="UP001302676">
    <property type="component" value="Unassembled WGS sequence"/>
</dbReference>
<dbReference type="InterPro" id="IPR013078">
    <property type="entry name" value="His_Pase_superF_clade-1"/>
</dbReference>